<organism evidence="1 2">
    <name type="scientific">Candidatus Amesbacteria bacterium RIFOXYB1_FULL_44_23</name>
    <dbReference type="NCBI Taxonomy" id="1797263"/>
    <lineage>
        <taxon>Bacteria</taxon>
        <taxon>Candidatus Amesiibacteriota</taxon>
    </lineage>
</organism>
<dbReference type="AlphaFoldDB" id="A0A1F4ZWG9"/>
<evidence type="ECO:0000313" key="1">
    <source>
        <dbReference type="EMBL" id="OGD09744.1"/>
    </source>
</evidence>
<dbReference type="STRING" id="1797263.A2397_01130"/>
<comment type="caution">
    <text evidence="1">The sequence shown here is derived from an EMBL/GenBank/DDBJ whole genome shotgun (WGS) entry which is preliminary data.</text>
</comment>
<dbReference type="Proteomes" id="UP000176424">
    <property type="component" value="Unassembled WGS sequence"/>
</dbReference>
<proteinExistence type="predicted"/>
<dbReference type="EMBL" id="MEXR01000024">
    <property type="protein sequence ID" value="OGD09744.1"/>
    <property type="molecule type" value="Genomic_DNA"/>
</dbReference>
<evidence type="ECO:0000313" key="2">
    <source>
        <dbReference type="Proteomes" id="UP000176424"/>
    </source>
</evidence>
<reference evidence="1 2" key="1">
    <citation type="journal article" date="2016" name="Nat. Commun.">
        <title>Thousands of microbial genomes shed light on interconnected biogeochemical processes in an aquifer system.</title>
        <authorList>
            <person name="Anantharaman K."/>
            <person name="Brown C.T."/>
            <person name="Hug L.A."/>
            <person name="Sharon I."/>
            <person name="Castelle C.J."/>
            <person name="Probst A.J."/>
            <person name="Thomas B.C."/>
            <person name="Singh A."/>
            <person name="Wilkins M.J."/>
            <person name="Karaoz U."/>
            <person name="Brodie E.L."/>
            <person name="Williams K.H."/>
            <person name="Hubbard S.S."/>
            <person name="Banfield J.F."/>
        </authorList>
    </citation>
    <scope>NUCLEOTIDE SEQUENCE [LARGE SCALE GENOMIC DNA]</scope>
</reference>
<protein>
    <submittedName>
        <fullName evidence="1">Uncharacterized protein</fullName>
    </submittedName>
</protein>
<accession>A0A1F4ZWG9</accession>
<name>A0A1F4ZWG9_9BACT</name>
<gene>
    <name evidence="1" type="ORF">A2397_01130</name>
</gene>
<sequence length="114" mass="13126">MTETYHRDLNLGSKTLAVDVNGNNQTASVRFGTREKFRFLRKPGETTQLYLLAEALIYEWVTTHNRPLLLRFDTANAALKGWARQNQTGLGFEVEPENPDAWRITVTKRFSPKE</sequence>